<evidence type="ECO:0000313" key="6">
    <source>
        <dbReference type="Proteomes" id="UP000371041"/>
    </source>
</evidence>
<dbReference type="Pfam" id="PF00491">
    <property type="entry name" value="Arginase"/>
    <property type="match status" value="1"/>
</dbReference>
<dbReference type="InterPro" id="IPR023696">
    <property type="entry name" value="Ureohydrolase_dom_sf"/>
</dbReference>
<dbReference type="RefSeq" id="WP_154075049.1">
    <property type="nucleotide sequence ID" value="NZ_CP045929.1"/>
</dbReference>
<evidence type="ECO:0000256" key="1">
    <source>
        <dbReference type="ARBA" id="ARBA00022723"/>
    </source>
</evidence>
<keyword evidence="1" id="KW-0479">Metal-binding</keyword>
<protein>
    <submittedName>
        <fullName evidence="5">Arginase family protein</fullName>
    </submittedName>
</protein>
<dbReference type="InterPro" id="IPR006035">
    <property type="entry name" value="Ureohydrolase"/>
</dbReference>
<organism evidence="5 6">
    <name type="scientific">Allosaccharopolyspora coralli</name>
    <dbReference type="NCBI Taxonomy" id="2665642"/>
    <lineage>
        <taxon>Bacteria</taxon>
        <taxon>Bacillati</taxon>
        <taxon>Actinomycetota</taxon>
        <taxon>Actinomycetes</taxon>
        <taxon>Pseudonocardiales</taxon>
        <taxon>Pseudonocardiaceae</taxon>
        <taxon>Allosaccharopolyspora</taxon>
    </lineage>
</organism>
<comment type="similarity">
    <text evidence="4">Belongs to the arginase family.</text>
</comment>
<reference evidence="6" key="1">
    <citation type="submission" date="2019-11" db="EMBL/GenBank/DDBJ databases">
        <title>The complete genome sequence of Saccharopolyspora sp. E2A.</title>
        <authorList>
            <person name="Zhang G."/>
        </authorList>
    </citation>
    <scope>NUCLEOTIDE SEQUENCE [LARGE SCALE GENOMIC DNA]</scope>
    <source>
        <strain evidence="6">E2A</strain>
    </source>
</reference>
<accession>A0A5Q3Q3N7</accession>
<evidence type="ECO:0000256" key="3">
    <source>
        <dbReference type="ARBA" id="ARBA00023211"/>
    </source>
</evidence>
<dbReference type="AlphaFoldDB" id="A0A5Q3Q3N7"/>
<dbReference type="PROSITE" id="PS51409">
    <property type="entry name" value="ARGINASE_2"/>
    <property type="match status" value="1"/>
</dbReference>
<evidence type="ECO:0000256" key="2">
    <source>
        <dbReference type="ARBA" id="ARBA00022801"/>
    </source>
</evidence>
<proteinExistence type="inferred from homology"/>
<dbReference type="PANTHER" id="PTHR43782">
    <property type="entry name" value="ARGINASE"/>
    <property type="match status" value="1"/>
</dbReference>
<name>A0A5Q3Q3N7_9PSEU</name>
<sequence length="275" mass="29363">MSALTVFRGRAGDRNERAMRGAVQLGEALARRTRLEPAYVSTPEPPLGHDWEPELSAARPGLRDMAETYERLLDAGTVPVTVLTRCAVALATVPVVARHHPEACVVWLDAHGDLNTPDTTGGYLGGMALSGAAGLWDSGLGGDLATGNIVLAGARDLDPAEQRLLDDGVIRAVELRPDFSSDLRAAVGQRPVYVHLDCDVLEPGIVPTEYRVPGGLDLATLRSVAEVLAEQPIVGVEIAEFEGSSEHRDAADALIDALDPLLQKRRVSLFGGYRH</sequence>
<dbReference type="SUPFAM" id="SSF52768">
    <property type="entry name" value="Arginase/deacetylase"/>
    <property type="match status" value="1"/>
</dbReference>
<dbReference type="GO" id="GO:0004053">
    <property type="term" value="F:arginase activity"/>
    <property type="evidence" value="ECO:0007669"/>
    <property type="project" value="TreeGrafter"/>
</dbReference>
<dbReference type="EMBL" id="CP045929">
    <property type="protein sequence ID" value="QGK68440.1"/>
    <property type="molecule type" value="Genomic_DNA"/>
</dbReference>
<dbReference type="Proteomes" id="UP000371041">
    <property type="component" value="Chromosome"/>
</dbReference>
<dbReference type="Gene3D" id="3.40.800.10">
    <property type="entry name" value="Ureohydrolase domain"/>
    <property type="match status" value="1"/>
</dbReference>
<evidence type="ECO:0000256" key="4">
    <source>
        <dbReference type="PROSITE-ProRule" id="PRU00742"/>
    </source>
</evidence>
<dbReference type="GO" id="GO:0005829">
    <property type="term" value="C:cytosol"/>
    <property type="evidence" value="ECO:0007669"/>
    <property type="project" value="TreeGrafter"/>
</dbReference>
<dbReference type="PANTHER" id="PTHR43782:SF3">
    <property type="entry name" value="ARGINASE"/>
    <property type="match status" value="1"/>
</dbReference>
<dbReference type="CDD" id="cd09999">
    <property type="entry name" value="Arginase-like_1"/>
    <property type="match status" value="1"/>
</dbReference>
<evidence type="ECO:0000313" key="5">
    <source>
        <dbReference type="EMBL" id="QGK68440.1"/>
    </source>
</evidence>
<dbReference type="KEGG" id="sace:GIY23_01715"/>
<dbReference type="GO" id="GO:0030145">
    <property type="term" value="F:manganese ion binding"/>
    <property type="evidence" value="ECO:0007669"/>
    <property type="project" value="TreeGrafter"/>
</dbReference>
<gene>
    <name evidence="5" type="ORF">GIY23_01715</name>
</gene>
<keyword evidence="2" id="KW-0378">Hydrolase</keyword>
<keyword evidence="6" id="KW-1185">Reference proteome</keyword>
<keyword evidence="3" id="KW-0464">Manganese</keyword>